<sequence length="129" mass="14662">MMNPMEMMNLMNLMEVINLMQLMEMTEMRYTESKNGQVEEDQEVDGEATSYPEEMNEAAAGCSQNFRADFHADSKADSNNEVNLAEDDNANQEPQRKNNEDVIEADADDQSFYLSLRGRKLHVCLVGAK</sequence>
<protein>
    <submittedName>
        <fullName evidence="2">Uncharacterized protein</fullName>
    </submittedName>
</protein>
<dbReference type="KEGG" id="dpx:DAPPUDRAFT_113741"/>
<proteinExistence type="predicted"/>
<organism evidence="2 3">
    <name type="scientific">Daphnia pulex</name>
    <name type="common">Water flea</name>
    <dbReference type="NCBI Taxonomy" id="6669"/>
    <lineage>
        <taxon>Eukaryota</taxon>
        <taxon>Metazoa</taxon>
        <taxon>Ecdysozoa</taxon>
        <taxon>Arthropoda</taxon>
        <taxon>Crustacea</taxon>
        <taxon>Branchiopoda</taxon>
        <taxon>Diplostraca</taxon>
        <taxon>Cladocera</taxon>
        <taxon>Anomopoda</taxon>
        <taxon>Daphniidae</taxon>
        <taxon>Daphnia</taxon>
    </lineage>
</organism>
<feature type="region of interest" description="Disordered" evidence="1">
    <location>
        <begin position="31"/>
        <end position="50"/>
    </location>
</feature>
<keyword evidence="3" id="KW-1185">Reference proteome</keyword>
<evidence type="ECO:0000256" key="1">
    <source>
        <dbReference type="SAM" id="MobiDB-lite"/>
    </source>
</evidence>
<accession>E9HFX7</accession>
<feature type="compositionally biased region" description="Basic and acidic residues" evidence="1">
    <location>
        <begin position="68"/>
        <end position="78"/>
    </location>
</feature>
<dbReference type="InParanoid" id="E9HFX7"/>
<evidence type="ECO:0000313" key="2">
    <source>
        <dbReference type="EMBL" id="EFX69291.1"/>
    </source>
</evidence>
<evidence type="ECO:0000313" key="3">
    <source>
        <dbReference type="Proteomes" id="UP000000305"/>
    </source>
</evidence>
<dbReference type="EMBL" id="GL732638">
    <property type="protein sequence ID" value="EFX69291.1"/>
    <property type="molecule type" value="Genomic_DNA"/>
</dbReference>
<reference evidence="2 3" key="1">
    <citation type="journal article" date="2011" name="Science">
        <title>The ecoresponsive genome of Daphnia pulex.</title>
        <authorList>
            <person name="Colbourne J.K."/>
            <person name="Pfrender M.E."/>
            <person name="Gilbert D."/>
            <person name="Thomas W.K."/>
            <person name="Tucker A."/>
            <person name="Oakley T.H."/>
            <person name="Tokishita S."/>
            <person name="Aerts A."/>
            <person name="Arnold G.J."/>
            <person name="Basu M.K."/>
            <person name="Bauer D.J."/>
            <person name="Caceres C.E."/>
            <person name="Carmel L."/>
            <person name="Casola C."/>
            <person name="Choi J.H."/>
            <person name="Detter J.C."/>
            <person name="Dong Q."/>
            <person name="Dusheyko S."/>
            <person name="Eads B.D."/>
            <person name="Frohlich T."/>
            <person name="Geiler-Samerotte K.A."/>
            <person name="Gerlach D."/>
            <person name="Hatcher P."/>
            <person name="Jogdeo S."/>
            <person name="Krijgsveld J."/>
            <person name="Kriventseva E.V."/>
            <person name="Kultz D."/>
            <person name="Laforsch C."/>
            <person name="Lindquist E."/>
            <person name="Lopez J."/>
            <person name="Manak J.R."/>
            <person name="Muller J."/>
            <person name="Pangilinan J."/>
            <person name="Patwardhan R.P."/>
            <person name="Pitluck S."/>
            <person name="Pritham E.J."/>
            <person name="Rechtsteiner A."/>
            <person name="Rho M."/>
            <person name="Rogozin I.B."/>
            <person name="Sakarya O."/>
            <person name="Salamov A."/>
            <person name="Schaack S."/>
            <person name="Shapiro H."/>
            <person name="Shiga Y."/>
            <person name="Skalitzky C."/>
            <person name="Smith Z."/>
            <person name="Souvorov A."/>
            <person name="Sung W."/>
            <person name="Tang Z."/>
            <person name="Tsuchiya D."/>
            <person name="Tu H."/>
            <person name="Vos H."/>
            <person name="Wang M."/>
            <person name="Wolf Y.I."/>
            <person name="Yamagata H."/>
            <person name="Yamada T."/>
            <person name="Ye Y."/>
            <person name="Shaw J.R."/>
            <person name="Andrews J."/>
            <person name="Crease T.J."/>
            <person name="Tang H."/>
            <person name="Lucas S.M."/>
            <person name="Robertson H.M."/>
            <person name="Bork P."/>
            <person name="Koonin E.V."/>
            <person name="Zdobnov E.M."/>
            <person name="Grigoriev I.V."/>
            <person name="Lynch M."/>
            <person name="Boore J.L."/>
        </authorList>
    </citation>
    <scope>NUCLEOTIDE SEQUENCE [LARGE SCALE GENOMIC DNA]</scope>
</reference>
<dbReference type="AlphaFoldDB" id="E9HFX7"/>
<dbReference type="HOGENOM" id="CLU_1950921_0_0_1"/>
<feature type="region of interest" description="Disordered" evidence="1">
    <location>
        <begin position="56"/>
        <end position="104"/>
    </location>
</feature>
<name>E9HFX7_DAPPU</name>
<dbReference type="Proteomes" id="UP000000305">
    <property type="component" value="Unassembled WGS sequence"/>
</dbReference>
<gene>
    <name evidence="2" type="ORF">DAPPUDRAFT_113741</name>
</gene>